<dbReference type="AlphaFoldDB" id="A0AAV2QL22"/>
<accession>A0AAV2QL22</accession>
<feature type="domain" description="Ig-like" evidence="2">
    <location>
        <begin position="49"/>
        <end position="121"/>
    </location>
</feature>
<sequence>MVRFLTLSWLMLLSATGSVWLYPQLREYENGVRNHDNEINPYGLDAPLPEFLAESQHIIKKEGETIMFNCATVNYKLYVLFMKKVDTEINKEEILFTNKVEKNGQFTIKNVQRSDAGKYICFYVPHPDGPLVELIHTLE</sequence>
<dbReference type="InterPro" id="IPR007110">
    <property type="entry name" value="Ig-like_dom"/>
</dbReference>
<name>A0AAV2QL22_MEGNR</name>
<feature type="signal peptide" evidence="1">
    <location>
        <begin position="1"/>
        <end position="21"/>
    </location>
</feature>
<evidence type="ECO:0000313" key="4">
    <source>
        <dbReference type="Proteomes" id="UP001497623"/>
    </source>
</evidence>
<organism evidence="3 4">
    <name type="scientific">Meganyctiphanes norvegica</name>
    <name type="common">Northern krill</name>
    <name type="synonym">Thysanopoda norvegica</name>
    <dbReference type="NCBI Taxonomy" id="48144"/>
    <lineage>
        <taxon>Eukaryota</taxon>
        <taxon>Metazoa</taxon>
        <taxon>Ecdysozoa</taxon>
        <taxon>Arthropoda</taxon>
        <taxon>Crustacea</taxon>
        <taxon>Multicrustacea</taxon>
        <taxon>Malacostraca</taxon>
        <taxon>Eumalacostraca</taxon>
        <taxon>Eucarida</taxon>
        <taxon>Euphausiacea</taxon>
        <taxon>Euphausiidae</taxon>
        <taxon>Meganyctiphanes</taxon>
    </lineage>
</organism>
<dbReference type="SUPFAM" id="SSF48726">
    <property type="entry name" value="Immunoglobulin"/>
    <property type="match status" value="1"/>
</dbReference>
<dbReference type="Gene3D" id="2.60.40.10">
    <property type="entry name" value="Immunoglobulins"/>
    <property type="match status" value="1"/>
</dbReference>
<comment type="caution">
    <text evidence="3">The sequence shown here is derived from an EMBL/GenBank/DDBJ whole genome shotgun (WGS) entry which is preliminary data.</text>
</comment>
<dbReference type="InterPro" id="IPR003599">
    <property type="entry name" value="Ig_sub"/>
</dbReference>
<keyword evidence="4" id="KW-1185">Reference proteome</keyword>
<evidence type="ECO:0000256" key="1">
    <source>
        <dbReference type="SAM" id="SignalP"/>
    </source>
</evidence>
<reference evidence="3 4" key="1">
    <citation type="submission" date="2024-05" db="EMBL/GenBank/DDBJ databases">
        <authorList>
            <person name="Wallberg A."/>
        </authorList>
    </citation>
    <scope>NUCLEOTIDE SEQUENCE [LARGE SCALE GENOMIC DNA]</scope>
</reference>
<protein>
    <recommendedName>
        <fullName evidence="2">Ig-like domain-containing protein</fullName>
    </recommendedName>
</protein>
<dbReference type="Pfam" id="PF07679">
    <property type="entry name" value="I-set"/>
    <property type="match status" value="1"/>
</dbReference>
<evidence type="ECO:0000313" key="3">
    <source>
        <dbReference type="EMBL" id="CAL4085410.1"/>
    </source>
</evidence>
<dbReference type="InterPro" id="IPR036179">
    <property type="entry name" value="Ig-like_dom_sf"/>
</dbReference>
<proteinExistence type="predicted"/>
<dbReference type="InterPro" id="IPR013783">
    <property type="entry name" value="Ig-like_fold"/>
</dbReference>
<dbReference type="PROSITE" id="PS50835">
    <property type="entry name" value="IG_LIKE"/>
    <property type="match status" value="1"/>
</dbReference>
<dbReference type="SMART" id="SM00409">
    <property type="entry name" value="IG"/>
    <property type="match status" value="1"/>
</dbReference>
<keyword evidence="1" id="KW-0732">Signal</keyword>
<dbReference type="Proteomes" id="UP001497623">
    <property type="component" value="Unassembled WGS sequence"/>
</dbReference>
<dbReference type="EMBL" id="CAXKWB010007001">
    <property type="protein sequence ID" value="CAL4085410.1"/>
    <property type="molecule type" value="Genomic_DNA"/>
</dbReference>
<gene>
    <name evidence="3" type="ORF">MNOR_LOCUS12673</name>
</gene>
<evidence type="ECO:0000259" key="2">
    <source>
        <dbReference type="PROSITE" id="PS50835"/>
    </source>
</evidence>
<feature type="chain" id="PRO_5043393798" description="Ig-like domain-containing protein" evidence="1">
    <location>
        <begin position="22"/>
        <end position="139"/>
    </location>
</feature>
<feature type="non-terminal residue" evidence="3">
    <location>
        <position position="139"/>
    </location>
</feature>
<dbReference type="InterPro" id="IPR013098">
    <property type="entry name" value="Ig_I-set"/>
</dbReference>